<feature type="transmembrane region" description="Helical" evidence="6">
    <location>
        <begin position="328"/>
        <end position="346"/>
    </location>
</feature>
<dbReference type="GO" id="GO:0005254">
    <property type="term" value="F:chloride channel activity"/>
    <property type="evidence" value="ECO:0007669"/>
    <property type="project" value="UniProtKB-KW"/>
</dbReference>
<dbReference type="GO" id="GO:0034707">
    <property type="term" value="C:chloride channel complex"/>
    <property type="evidence" value="ECO:0007669"/>
    <property type="project" value="UniProtKB-KW"/>
</dbReference>
<keyword evidence="4 6" id="KW-0472">Membrane</keyword>
<comment type="function">
    <text evidence="6">Forms chloride channels.</text>
</comment>
<keyword evidence="3 6" id="KW-1133">Transmembrane helix</keyword>
<organism evidence="7 8">
    <name type="scientific">Ancylostoma ceylanicum</name>
    <dbReference type="NCBI Taxonomy" id="53326"/>
    <lineage>
        <taxon>Eukaryota</taxon>
        <taxon>Metazoa</taxon>
        <taxon>Ecdysozoa</taxon>
        <taxon>Nematoda</taxon>
        <taxon>Chromadorea</taxon>
        <taxon>Rhabditida</taxon>
        <taxon>Rhabditina</taxon>
        <taxon>Rhabditomorpha</taxon>
        <taxon>Strongyloidea</taxon>
        <taxon>Ancylostomatidae</taxon>
        <taxon>Ancylostomatinae</taxon>
        <taxon>Ancylostoma</taxon>
    </lineage>
</organism>
<keyword evidence="6" id="KW-0869">Chloride channel</keyword>
<keyword evidence="2 6" id="KW-0812">Transmembrane</keyword>
<sequence length="438" mass="49712">MTVNYSLAAATATGLTFWRLLRLWRGSVWKLVVVELLVWSACCILLATGYIFFIKNGGWTLAMDAQRACSKWESRVGPAAILQSQRCESALVILDSLQGSMNDHSYCGVLTHMDSLPIKSTLSVLLGFTARTCMNRWMAVYDLLMIWPEGVALMFNMFFNDDALPPATARAVRHSVYRYLLLGYILLLRDMSISVKKQFPTYKHLIQAKLLTDAELNLMEQANVDPEFPRYWMPLLWISQLLKKHYIPQKTQKRQQKNIMTHVHYGTFINEITRVRITMGDILCYDWIPIPLANIQTITFAVYFYLIIDGILQHYPLCTYDELNVVALTGRFAFSLLLNTFYLGWLKCSQVILNPFGLDDDDFQANSLIDMYQRNLAAILTRPEKPLAARSDLRHALPHTVGSALISGISETSLVGSMAGKVIPPSGQEIVKTPVHME</sequence>
<comment type="caution">
    <text evidence="7">The sequence shown here is derived from an EMBL/GenBank/DDBJ whole genome shotgun (WGS) entry which is preliminary data.</text>
</comment>
<dbReference type="AlphaFoldDB" id="A0A016SU84"/>
<dbReference type="PANTHER" id="PTHR10736">
    <property type="entry name" value="BESTROPHIN"/>
    <property type="match status" value="1"/>
</dbReference>
<keyword evidence="8" id="KW-1185">Reference proteome</keyword>
<proteinExistence type="inferred from homology"/>
<keyword evidence="6" id="KW-1003">Cell membrane</keyword>
<feature type="transmembrane region" description="Helical" evidence="6">
    <location>
        <begin position="28"/>
        <end position="53"/>
    </location>
</feature>
<dbReference type="EMBL" id="JARK01001513">
    <property type="protein sequence ID" value="EYB93946.1"/>
    <property type="molecule type" value="Genomic_DNA"/>
</dbReference>
<evidence type="ECO:0000256" key="6">
    <source>
        <dbReference type="RuleBase" id="RU363126"/>
    </source>
</evidence>
<protein>
    <recommendedName>
        <fullName evidence="6">Bestrophin homolog</fullName>
    </recommendedName>
</protein>
<dbReference type="InterPro" id="IPR021134">
    <property type="entry name" value="Bestrophin-like"/>
</dbReference>
<evidence type="ECO:0000256" key="5">
    <source>
        <dbReference type="ARBA" id="ARBA00034769"/>
    </source>
</evidence>
<feature type="transmembrane region" description="Helical" evidence="6">
    <location>
        <begin position="284"/>
        <end position="308"/>
    </location>
</feature>
<accession>A0A016SU84</accession>
<keyword evidence="6" id="KW-0868">Chloride</keyword>
<keyword evidence="6" id="KW-0813">Transport</keyword>
<feature type="transmembrane region" description="Helical" evidence="6">
    <location>
        <begin position="139"/>
        <end position="159"/>
    </location>
</feature>
<evidence type="ECO:0000256" key="1">
    <source>
        <dbReference type="ARBA" id="ARBA00004370"/>
    </source>
</evidence>
<keyword evidence="6" id="KW-0407">Ion channel</keyword>
<dbReference type="PANTHER" id="PTHR10736:SF0">
    <property type="entry name" value="BESTROPHIN HOMOLOG"/>
    <property type="match status" value="1"/>
</dbReference>
<dbReference type="Proteomes" id="UP000024635">
    <property type="component" value="Unassembled WGS sequence"/>
</dbReference>
<name>A0A016SU84_9BILA</name>
<reference evidence="8" key="1">
    <citation type="journal article" date="2015" name="Nat. Genet.">
        <title>The genome and transcriptome of the zoonotic hookworm Ancylostoma ceylanicum identify infection-specific gene families.</title>
        <authorList>
            <person name="Schwarz E.M."/>
            <person name="Hu Y."/>
            <person name="Antoshechkin I."/>
            <person name="Miller M.M."/>
            <person name="Sternberg P.W."/>
            <person name="Aroian R.V."/>
        </authorList>
    </citation>
    <scope>NUCLEOTIDE SEQUENCE</scope>
    <source>
        <strain evidence="8">HY135</strain>
    </source>
</reference>
<keyword evidence="6" id="KW-0406">Ion transport</keyword>
<dbReference type="InterPro" id="IPR000615">
    <property type="entry name" value="Bestrophin"/>
</dbReference>
<dbReference type="OrthoDB" id="201595at2759"/>
<dbReference type="GO" id="GO:0005886">
    <property type="term" value="C:plasma membrane"/>
    <property type="evidence" value="ECO:0007669"/>
    <property type="project" value="UniProtKB-SubCell"/>
</dbReference>
<dbReference type="STRING" id="53326.A0A016SU84"/>
<gene>
    <name evidence="7" type="primary">Acey_s0177.g594</name>
    <name evidence="7" type="ORF">Y032_0177g594</name>
</gene>
<dbReference type="Pfam" id="PF01062">
    <property type="entry name" value="Bestrophin"/>
    <property type="match status" value="2"/>
</dbReference>
<evidence type="ECO:0000313" key="7">
    <source>
        <dbReference type="EMBL" id="EYB93946.1"/>
    </source>
</evidence>
<evidence type="ECO:0000256" key="4">
    <source>
        <dbReference type="ARBA" id="ARBA00023136"/>
    </source>
</evidence>
<evidence type="ECO:0000313" key="8">
    <source>
        <dbReference type="Proteomes" id="UP000024635"/>
    </source>
</evidence>
<evidence type="ECO:0000256" key="3">
    <source>
        <dbReference type="ARBA" id="ARBA00022989"/>
    </source>
</evidence>
<evidence type="ECO:0000256" key="2">
    <source>
        <dbReference type="ARBA" id="ARBA00022692"/>
    </source>
</evidence>
<comment type="similarity">
    <text evidence="5 6">Belongs to the anion channel-forming bestrophin (TC 1.A.46) family. Calcium-sensitive chloride channel subfamily.</text>
</comment>
<comment type="subcellular location">
    <subcellularLocation>
        <location evidence="6">Cell membrane</location>
        <topology evidence="6">Multi-pass membrane protein</topology>
    </subcellularLocation>
    <subcellularLocation>
        <location evidence="1">Membrane</location>
    </subcellularLocation>
</comment>
<feature type="transmembrane region" description="Helical" evidence="6">
    <location>
        <begin position="171"/>
        <end position="188"/>
    </location>
</feature>